<comment type="caution">
    <text evidence="2">The sequence shown here is derived from an EMBL/GenBank/DDBJ whole genome shotgun (WGS) entry which is preliminary data.</text>
</comment>
<protein>
    <recommendedName>
        <fullName evidence="1">DUF1023 domain-containing protein</fullName>
    </recommendedName>
</protein>
<sequence>MAPAGDYAQLSESAHRRFEALCAIRGKLRATHRQALDGTAHALRRGSMDPAIPARHLLYLELSNREPLAAVAVGDLDTATHVTFQLSGTGIRARNALWGSVREAGQLYLEQQKVGIAAPAVVAWLGYPAPNLASALLGVAARKGLHKLGQDLGDFLRLRPDRPHLALEAHSYSAAIAARVLDAESGYAMRVQSVATIGSAGIPRYLCDAPERLGVPIGHVYEAVAPGDHLACLGRVLSGRKPFTGREFAVGARPELGLSAVTGHNTSQFRADAAPGARGYRDPGTLCLRNLALITTGQEPLG</sequence>
<reference evidence="3" key="1">
    <citation type="journal article" date="2019" name="Int. J. Syst. Evol. Microbiol.">
        <title>The Global Catalogue of Microorganisms (GCM) 10K type strain sequencing project: providing services to taxonomists for standard genome sequencing and annotation.</title>
        <authorList>
            <consortium name="The Broad Institute Genomics Platform"/>
            <consortium name="The Broad Institute Genome Sequencing Center for Infectious Disease"/>
            <person name="Wu L."/>
            <person name="Ma J."/>
        </authorList>
    </citation>
    <scope>NUCLEOTIDE SEQUENCE [LARGE SCALE GENOMIC DNA]</scope>
    <source>
        <strain evidence="3">JCM 18952</strain>
    </source>
</reference>
<proteinExistence type="predicted"/>
<evidence type="ECO:0000259" key="1">
    <source>
        <dbReference type="Pfam" id="PF06259"/>
    </source>
</evidence>
<evidence type="ECO:0000313" key="2">
    <source>
        <dbReference type="EMBL" id="GAA5228217.1"/>
    </source>
</evidence>
<dbReference type="InterPro" id="IPR010427">
    <property type="entry name" value="DUF1023"/>
</dbReference>
<dbReference type="RefSeq" id="WP_210099899.1">
    <property type="nucleotide sequence ID" value="NZ_BAABLK010000036.1"/>
</dbReference>
<feature type="domain" description="DUF1023" evidence="1">
    <location>
        <begin position="65"/>
        <end position="232"/>
    </location>
</feature>
<dbReference type="Pfam" id="PF06259">
    <property type="entry name" value="Abhydrolase_8"/>
    <property type="match status" value="1"/>
</dbReference>
<dbReference type="Proteomes" id="UP001501257">
    <property type="component" value="Unassembled WGS sequence"/>
</dbReference>
<evidence type="ECO:0000313" key="3">
    <source>
        <dbReference type="Proteomes" id="UP001501257"/>
    </source>
</evidence>
<accession>A0ABP9TR48</accession>
<organism evidence="2 3">
    <name type="scientific">Paeniglutamicibacter antarcticus</name>
    <dbReference type="NCBI Taxonomy" id="494023"/>
    <lineage>
        <taxon>Bacteria</taxon>
        <taxon>Bacillati</taxon>
        <taxon>Actinomycetota</taxon>
        <taxon>Actinomycetes</taxon>
        <taxon>Micrococcales</taxon>
        <taxon>Micrococcaceae</taxon>
        <taxon>Paeniglutamicibacter</taxon>
    </lineage>
</organism>
<dbReference type="EMBL" id="BAABLK010000036">
    <property type="protein sequence ID" value="GAA5228217.1"/>
    <property type="molecule type" value="Genomic_DNA"/>
</dbReference>
<keyword evidence="3" id="KW-1185">Reference proteome</keyword>
<name>A0ABP9TR48_9MICC</name>
<gene>
    <name evidence="2" type="ORF">GCM10025778_27500</name>
</gene>